<comment type="caution">
    <text evidence="9">Lacks conserved residue(s) required for the propagation of feature annotation.</text>
</comment>
<dbReference type="InterPro" id="IPR004685">
    <property type="entry name" value="Brnchd-chn_aa_trnsp_Livcs"/>
</dbReference>
<dbReference type="GO" id="GO:0015188">
    <property type="term" value="F:L-isoleucine transmembrane transporter activity"/>
    <property type="evidence" value="ECO:0007669"/>
    <property type="project" value="TreeGrafter"/>
</dbReference>
<comment type="similarity">
    <text evidence="2 9">Belongs to the branched chain amino acid transporter family.</text>
</comment>
<keyword evidence="5 9" id="KW-0812">Transmembrane</keyword>
<feature type="transmembrane region" description="Helical" evidence="9">
    <location>
        <begin position="325"/>
        <end position="343"/>
    </location>
</feature>
<proteinExistence type="inferred from homology"/>
<dbReference type="EMBL" id="FNYK01000104">
    <property type="protein sequence ID" value="SEJ31415.1"/>
    <property type="molecule type" value="Genomic_DNA"/>
</dbReference>
<dbReference type="PANTHER" id="PTHR30588:SF7">
    <property type="entry name" value="BRANCHED-CHAIN AMINO ACID CARRIER PROTEIN SAOUHSC_01411-RELATED"/>
    <property type="match status" value="1"/>
</dbReference>
<comment type="function">
    <text evidence="9">Component of the transport system for branched-chain amino acids.</text>
</comment>
<dbReference type="GO" id="GO:0015818">
    <property type="term" value="P:isoleucine transport"/>
    <property type="evidence" value="ECO:0007669"/>
    <property type="project" value="TreeGrafter"/>
</dbReference>
<dbReference type="NCBIfam" id="TIGR00796">
    <property type="entry name" value="livcs"/>
    <property type="match status" value="1"/>
</dbReference>
<gene>
    <name evidence="10" type="ORF">SAMN04487834_11041</name>
</gene>
<evidence type="ECO:0000256" key="6">
    <source>
        <dbReference type="ARBA" id="ARBA00022970"/>
    </source>
</evidence>
<keyword evidence="7 9" id="KW-1133">Transmembrane helix</keyword>
<name>A0A1H6Y3N5_9FIRM</name>
<dbReference type="AlphaFoldDB" id="A0A1H6Y3N5"/>
<dbReference type="GO" id="GO:0005886">
    <property type="term" value="C:plasma membrane"/>
    <property type="evidence" value="ECO:0007669"/>
    <property type="project" value="UniProtKB-SubCell"/>
</dbReference>
<evidence type="ECO:0000313" key="11">
    <source>
        <dbReference type="Proteomes" id="UP000183028"/>
    </source>
</evidence>
<keyword evidence="4" id="KW-1003">Cell membrane</keyword>
<evidence type="ECO:0000256" key="4">
    <source>
        <dbReference type="ARBA" id="ARBA00022475"/>
    </source>
</evidence>
<keyword evidence="8 9" id="KW-0472">Membrane</keyword>
<feature type="transmembrane region" description="Helical" evidence="9">
    <location>
        <begin position="272"/>
        <end position="305"/>
    </location>
</feature>
<dbReference type="GO" id="GO:0015820">
    <property type="term" value="P:L-leucine transport"/>
    <property type="evidence" value="ECO:0007669"/>
    <property type="project" value="TreeGrafter"/>
</dbReference>
<feature type="transmembrane region" description="Helical" evidence="9">
    <location>
        <begin position="152"/>
        <end position="174"/>
    </location>
</feature>
<feature type="transmembrane region" description="Helical" evidence="9">
    <location>
        <begin position="121"/>
        <end position="140"/>
    </location>
</feature>
<feature type="transmembrane region" description="Helical" evidence="9">
    <location>
        <begin position="349"/>
        <end position="367"/>
    </location>
</feature>
<dbReference type="Pfam" id="PF05525">
    <property type="entry name" value="Branch_AA_trans"/>
    <property type="match status" value="1"/>
</dbReference>
<keyword evidence="11" id="KW-1185">Reference proteome</keyword>
<evidence type="ECO:0000256" key="8">
    <source>
        <dbReference type="ARBA" id="ARBA00023136"/>
    </source>
</evidence>
<evidence type="ECO:0000313" key="10">
    <source>
        <dbReference type="EMBL" id="SEJ31415.1"/>
    </source>
</evidence>
<evidence type="ECO:0000256" key="3">
    <source>
        <dbReference type="ARBA" id="ARBA00022448"/>
    </source>
</evidence>
<feature type="transmembrane region" description="Helical" evidence="9">
    <location>
        <begin position="234"/>
        <end position="252"/>
    </location>
</feature>
<evidence type="ECO:0000256" key="1">
    <source>
        <dbReference type="ARBA" id="ARBA00004651"/>
    </source>
</evidence>
<feature type="transmembrane region" description="Helical" evidence="9">
    <location>
        <begin position="203"/>
        <end position="222"/>
    </location>
</feature>
<protein>
    <recommendedName>
        <fullName evidence="9">Branched-chain amino acid transport system carrier protein</fullName>
    </recommendedName>
</protein>
<dbReference type="PANTHER" id="PTHR30588">
    <property type="entry name" value="BRANCHED-CHAIN AMINO ACID TRANSPORT SYSTEM 2 CARRIER PROTEIN"/>
    <property type="match status" value="1"/>
</dbReference>
<dbReference type="OrthoDB" id="9783920at2"/>
<evidence type="ECO:0000256" key="7">
    <source>
        <dbReference type="ARBA" id="ARBA00022989"/>
    </source>
</evidence>
<sequence>MKKLTRKQSIVIGFMLFSMFFGAGNLIFPPMLGMQAGTHTPLAMLGLIATAVILPILGVAVVAKHGNLINLGSLIHPKFGYLFTILVCLIIGPIIAIPRTASTSFEMAVVPFIHMSGNGLLAMRFLYSALFFALAFVVALRPMRLKDLLGKIMTPILITMIILLFIAVLIRMPFVMHHPITTGYLKQPFLTGFSAGYQTMDGLAGLNFGLIIAVNIEAFGIHDKNALAKETIKSGIIAGILLAILYMLLAYMGMQVNPKVFSGVKDITGADILSYIVMLCFGRLGQVFVAIIFFIACFNVCCGLLSSISEYFYALYDKISYKKWLVIFTLSSFFISILGLYNILSFSVYILDVLYPVAIGLMILGFVRKKKDNEKC</sequence>
<evidence type="ECO:0000256" key="9">
    <source>
        <dbReference type="RuleBase" id="RU362122"/>
    </source>
</evidence>
<dbReference type="GO" id="GO:0005304">
    <property type="term" value="F:L-valine transmembrane transporter activity"/>
    <property type="evidence" value="ECO:0007669"/>
    <property type="project" value="TreeGrafter"/>
</dbReference>
<comment type="subcellular location">
    <subcellularLocation>
        <location evidence="1 9">Cell membrane</location>
        <topology evidence="1 9">Multi-pass membrane protein</topology>
    </subcellularLocation>
</comment>
<dbReference type="eggNOG" id="COG1114">
    <property type="taxonomic scope" value="Bacteria"/>
</dbReference>
<reference evidence="11" key="1">
    <citation type="submission" date="2016-10" db="EMBL/GenBank/DDBJ databases">
        <authorList>
            <person name="Varghese N."/>
        </authorList>
    </citation>
    <scope>NUCLEOTIDE SEQUENCE [LARGE SCALE GENOMIC DNA]</scope>
    <source>
        <strain evidence="11">DSM 20406</strain>
    </source>
</reference>
<dbReference type="Proteomes" id="UP000183028">
    <property type="component" value="Unassembled WGS sequence"/>
</dbReference>
<keyword evidence="3 9" id="KW-0813">Transport</keyword>
<organism evidence="10 11">
    <name type="scientific">Sharpea azabuensis</name>
    <dbReference type="NCBI Taxonomy" id="322505"/>
    <lineage>
        <taxon>Bacteria</taxon>
        <taxon>Bacillati</taxon>
        <taxon>Bacillota</taxon>
        <taxon>Erysipelotrichia</taxon>
        <taxon>Erysipelotrichales</taxon>
        <taxon>Coprobacillaceae</taxon>
        <taxon>Sharpea</taxon>
    </lineage>
</organism>
<keyword evidence="6 9" id="KW-0029">Amino-acid transport</keyword>
<evidence type="ECO:0000256" key="2">
    <source>
        <dbReference type="ARBA" id="ARBA00008540"/>
    </source>
</evidence>
<dbReference type="RefSeq" id="WP_074732868.1">
    <property type="nucleotide sequence ID" value="NZ_FNYK01000104.1"/>
</dbReference>
<accession>A0A1H6Y3N5</accession>
<feature type="transmembrane region" description="Helical" evidence="9">
    <location>
        <begin position="12"/>
        <end position="32"/>
    </location>
</feature>
<feature type="transmembrane region" description="Helical" evidence="9">
    <location>
        <begin position="44"/>
        <end position="63"/>
    </location>
</feature>
<evidence type="ECO:0000256" key="5">
    <source>
        <dbReference type="ARBA" id="ARBA00022692"/>
    </source>
</evidence>
<feature type="transmembrane region" description="Helical" evidence="9">
    <location>
        <begin position="79"/>
        <end position="101"/>
    </location>
</feature>
<dbReference type="GO" id="GO:0015190">
    <property type="term" value="F:L-leucine transmembrane transporter activity"/>
    <property type="evidence" value="ECO:0007669"/>
    <property type="project" value="TreeGrafter"/>
</dbReference>